<evidence type="ECO:0000256" key="5">
    <source>
        <dbReference type="ARBA" id="ARBA00037026"/>
    </source>
</evidence>
<keyword evidence="3" id="KW-0378">Hydrolase</keyword>
<dbReference type="GO" id="GO:0003723">
    <property type="term" value="F:RNA binding"/>
    <property type="evidence" value="ECO:0007669"/>
    <property type="project" value="InterPro"/>
</dbReference>
<evidence type="ECO:0000256" key="3">
    <source>
        <dbReference type="ARBA" id="ARBA00022801"/>
    </source>
</evidence>
<dbReference type="Pfam" id="PF02137">
    <property type="entry name" value="A_deamin"/>
    <property type="match status" value="1"/>
</dbReference>
<keyword evidence="14" id="KW-1185">Reference proteome</keyword>
<dbReference type="GO" id="GO:0046872">
    <property type="term" value="F:metal ion binding"/>
    <property type="evidence" value="ECO:0007669"/>
    <property type="project" value="UniProtKB-KW"/>
</dbReference>
<evidence type="ECO:0000256" key="7">
    <source>
        <dbReference type="ARBA" id="ARBA00038326"/>
    </source>
</evidence>
<evidence type="ECO:0000256" key="1">
    <source>
        <dbReference type="ARBA" id="ARBA00022694"/>
    </source>
</evidence>
<name>A0A9N9XKR2_DIABA</name>
<evidence type="ECO:0000256" key="2">
    <source>
        <dbReference type="ARBA" id="ARBA00022723"/>
    </source>
</evidence>
<dbReference type="PROSITE" id="PS50141">
    <property type="entry name" value="A_DEAMIN_EDITASE"/>
    <property type="match status" value="1"/>
</dbReference>
<dbReference type="InterPro" id="IPR002466">
    <property type="entry name" value="A_deamin"/>
</dbReference>
<dbReference type="SMART" id="SM00552">
    <property type="entry name" value="ADEAMc"/>
    <property type="match status" value="1"/>
</dbReference>
<comment type="function">
    <text evidence="6">Specifically deaminates adenosine-37 to inosine in tRNA-Ala.</text>
</comment>
<keyword evidence="4" id="KW-0862">Zinc</keyword>
<comment type="cofactor">
    <cofactor evidence="5">
        <name>1D-myo-inositol hexakisphosphate</name>
        <dbReference type="ChEBI" id="CHEBI:58130"/>
    </cofactor>
</comment>
<evidence type="ECO:0000256" key="10">
    <source>
        <dbReference type="ARBA" id="ARBA00041760"/>
    </source>
</evidence>
<comment type="similarity">
    <text evidence="7">Belongs to the ADAT1 family.</text>
</comment>
<dbReference type="PANTHER" id="PTHR46516">
    <property type="entry name" value="TRNA-SPECIFIC ADENOSINE DEAMINASE 1"/>
    <property type="match status" value="1"/>
</dbReference>
<evidence type="ECO:0000256" key="4">
    <source>
        <dbReference type="ARBA" id="ARBA00022833"/>
    </source>
</evidence>
<evidence type="ECO:0000256" key="8">
    <source>
        <dbReference type="ARBA" id="ARBA00038940"/>
    </source>
</evidence>
<accession>A0A9N9XKR2</accession>
<evidence type="ECO:0000313" key="13">
    <source>
        <dbReference type="EMBL" id="CAG9840520.1"/>
    </source>
</evidence>
<dbReference type="PANTHER" id="PTHR46516:SF1">
    <property type="entry name" value="TRNA-SPECIFIC ADENOSINE DEAMINASE 1"/>
    <property type="match status" value="1"/>
</dbReference>
<keyword evidence="2" id="KW-0479">Metal-binding</keyword>
<proteinExistence type="inferred from homology"/>
<gene>
    <name evidence="13" type="ORF">DIABBA_LOCUS13155</name>
</gene>
<evidence type="ECO:0000313" key="14">
    <source>
        <dbReference type="Proteomes" id="UP001153709"/>
    </source>
</evidence>
<dbReference type="EMBL" id="OU898284">
    <property type="protein sequence ID" value="CAG9840520.1"/>
    <property type="molecule type" value="Genomic_DNA"/>
</dbReference>
<protein>
    <recommendedName>
        <fullName evidence="9">tRNA-specific adenosine deaminase 1</fullName>
        <ecNumber evidence="8">3.5.4.34</ecNumber>
    </recommendedName>
    <alternativeName>
        <fullName evidence="10">tRNA-specific adenosine-37 deaminase</fullName>
    </alternativeName>
</protein>
<evidence type="ECO:0000256" key="9">
    <source>
        <dbReference type="ARBA" id="ARBA00040502"/>
    </source>
</evidence>
<dbReference type="Proteomes" id="UP001153709">
    <property type="component" value="Chromosome 9"/>
</dbReference>
<keyword evidence="1" id="KW-0819">tRNA processing</keyword>
<evidence type="ECO:0000256" key="11">
    <source>
        <dbReference type="ARBA" id="ARBA00047635"/>
    </source>
</evidence>
<organism evidence="13 14">
    <name type="scientific">Diabrotica balteata</name>
    <name type="common">Banded cucumber beetle</name>
    <dbReference type="NCBI Taxonomy" id="107213"/>
    <lineage>
        <taxon>Eukaryota</taxon>
        <taxon>Metazoa</taxon>
        <taxon>Ecdysozoa</taxon>
        <taxon>Arthropoda</taxon>
        <taxon>Hexapoda</taxon>
        <taxon>Insecta</taxon>
        <taxon>Pterygota</taxon>
        <taxon>Neoptera</taxon>
        <taxon>Endopterygota</taxon>
        <taxon>Coleoptera</taxon>
        <taxon>Polyphaga</taxon>
        <taxon>Cucujiformia</taxon>
        <taxon>Chrysomeloidea</taxon>
        <taxon>Chrysomelidae</taxon>
        <taxon>Galerucinae</taxon>
        <taxon>Diabroticina</taxon>
        <taxon>Diabroticites</taxon>
        <taxon>Diabrotica</taxon>
    </lineage>
</organism>
<dbReference type="OrthoDB" id="266663at2759"/>
<dbReference type="AlphaFoldDB" id="A0A9N9XKR2"/>
<dbReference type="GO" id="GO:0043829">
    <property type="term" value="F:tRNA-specific adenosine-37 deaminase activity"/>
    <property type="evidence" value="ECO:0007669"/>
    <property type="project" value="UniProtKB-EC"/>
</dbReference>
<sequence length="400" mass="45290">MYDKQFHDKIAKISINCFKMLPKSGKPNRTQWTVLSCIVQEFNNELTVVALGTGSKCIGKSKMSSNGDILNDSHAEVICRRSFIRYIYDQMSAISNIMEFKQISNKFFLNPEVKFHFFTTLIPCGDAAIFPMQTTIDFGNIIKKDTEGEGNEPPHKKVKLESGDIFRTGAKCVGGSEVDAKLPGIDYHITGVVRTKPGRGDPTLSVSCSDKLAKWVHLGIQGSLLGILLDAPIYLSSFTLIGNTPFCEQALERAFYNRLEDVSLLGAYKRNKMILGQSSLSFEFGKDENKQPCPSSVSWCVVDGKRLEVAVEGKRQGVTKKKLNTEAGRLKICKVELFNKFMEICDLKKIQLRKNCDNRSLTYMDVKSLNKEYIRSWEILRQHFKTWTLKDNNLLLFFIK</sequence>
<reference evidence="13" key="1">
    <citation type="submission" date="2022-01" db="EMBL/GenBank/DDBJ databases">
        <authorList>
            <person name="King R."/>
        </authorList>
    </citation>
    <scope>NUCLEOTIDE SEQUENCE</scope>
</reference>
<dbReference type="EC" id="3.5.4.34" evidence="8"/>
<dbReference type="GO" id="GO:0008033">
    <property type="term" value="P:tRNA processing"/>
    <property type="evidence" value="ECO:0007669"/>
    <property type="project" value="UniProtKB-KW"/>
</dbReference>
<comment type="catalytic activity">
    <reaction evidence="11">
        <text>adenosine(37) in tRNA(Ala) + H2O + H(+) = inosine(37) in tRNA(Ala) + NH4(+)</text>
        <dbReference type="Rhea" id="RHEA:50968"/>
        <dbReference type="Rhea" id="RHEA-COMP:12855"/>
        <dbReference type="Rhea" id="RHEA-COMP:12856"/>
        <dbReference type="ChEBI" id="CHEBI:15377"/>
        <dbReference type="ChEBI" id="CHEBI:15378"/>
        <dbReference type="ChEBI" id="CHEBI:28938"/>
        <dbReference type="ChEBI" id="CHEBI:74411"/>
        <dbReference type="ChEBI" id="CHEBI:82852"/>
        <dbReference type="EC" id="3.5.4.34"/>
    </reaction>
</comment>
<feature type="domain" description="A to I editase" evidence="12">
    <location>
        <begin position="50"/>
        <end position="385"/>
    </location>
</feature>
<evidence type="ECO:0000259" key="12">
    <source>
        <dbReference type="PROSITE" id="PS50141"/>
    </source>
</evidence>
<evidence type="ECO:0000256" key="6">
    <source>
        <dbReference type="ARBA" id="ARBA00037784"/>
    </source>
</evidence>